<dbReference type="EMBL" id="JBHSBI010000018">
    <property type="protein sequence ID" value="MFC4011947.1"/>
    <property type="molecule type" value="Genomic_DNA"/>
</dbReference>
<accession>A0ABV8GGY8</accession>
<reference evidence="3" key="1">
    <citation type="journal article" date="2019" name="Int. J. Syst. Evol. Microbiol.">
        <title>The Global Catalogue of Microorganisms (GCM) 10K type strain sequencing project: providing services to taxonomists for standard genome sequencing and annotation.</title>
        <authorList>
            <consortium name="The Broad Institute Genomics Platform"/>
            <consortium name="The Broad Institute Genome Sequencing Center for Infectious Disease"/>
            <person name="Wu L."/>
            <person name="Ma J."/>
        </authorList>
    </citation>
    <scope>NUCLEOTIDE SEQUENCE [LARGE SCALE GENOMIC DNA]</scope>
    <source>
        <strain evidence="3">TBRC 1276</strain>
    </source>
</reference>
<sequence>MIPSSRPALAALSLLGVAVLSGCGGTTENAAPAPAQSRAADKKHQLEAAKADCMKQKGFKYVPYVSPEREATDDERRRDSGDYQAMRKYREKYGFGVFAMHVYPKEMGNPAIKPDDPEINPNMKIQSDLSKPQMQAYRKATDACTITAVQQVLGLKVKSQKDYYNEQYRAMKRASTAEVDSDPQLVELATAMATCLKGKGYAISKAVPSAMDNRGQTEFLVQEDKLGRQQRNVPDAPPAKEDGPPMIYTPTLTPAEARPYLDKEIKAALDDIDCGKDFYPAYFPKSSAVSRKISEQFGM</sequence>
<protein>
    <recommendedName>
        <fullName evidence="4">Lipoprotein</fullName>
    </recommendedName>
</protein>
<evidence type="ECO:0008006" key="4">
    <source>
        <dbReference type="Google" id="ProtNLM"/>
    </source>
</evidence>
<dbReference type="RefSeq" id="WP_379531872.1">
    <property type="nucleotide sequence ID" value="NZ_JBHSBI010000018.1"/>
</dbReference>
<evidence type="ECO:0000313" key="2">
    <source>
        <dbReference type="EMBL" id="MFC4011947.1"/>
    </source>
</evidence>
<name>A0ABV8GGY8_9ACTN</name>
<gene>
    <name evidence="2" type="ORF">ACFOY2_32270</name>
</gene>
<keyword evidence="3" id="KW-1185">Reference proteome</keyword>
<evidence type="ECO:0000256" key="1">
    <source>
        <dbReference type="SAM" id="MobiDB-lite"/>
    </source>
</evidence>
<proteinExistence type="predicted"/>
<dbReference type="PROSITE" id="PS51257">
    <property type="entry name" value="PROKAR_LIPOPROTEIN"/>
    <property type="match status" value="1"/>
</dbReference>
<evidence type="ECO:0000313" key="3">
    <source>
        <dbReference type="Proteomes" id="UP001595851"/>
    </source>
</evidence>
<comment type="caution">
    <text evidence="2">The sequence shown here is derived from an EMBL/GenBank/DDBJ whole genome shotgun (WGS) entry which is preliminary data.</text>
</comment>
<organism evidence="2 3">
    <name type="scientific">Nonomuraea purpurea</name>
    <dbReference type="NCBI Taxonomy" id="1849276"/>
    <lineage>
        <taxon>Bacteria</taxon>
        <taxon>Bacillati</taxon>
        <taxon>Actinomycetota</taxon>
        <taxon>Actinomycetes</taxon>
        <taxon>Streptosporangiales</taxon>
        <taxon>Streptosporangiaceae</taxon>
        <taxon>Nonomuraea</taxon>
    </lineage>
</organism>
<feature type="region of interest" description="Disordered" evidence="1">
    <location>
        <begin position="227"/>
        <end position="253"/>
    </location>
</feature>
<dbReference type="Proteomes" id="UP001595851">
    <property type="component" value="Unassembled WGS sequence"/>
</dbReference>